<feature type="transmembrane region" description="Helical" evidence="1">
    <location>
        <begin position="57"/>
        <end position="78"/>
    </location>
</feature>
<accession>A0A428MEY3</accession>
<dbReference type="RefSeq" id="WP_125484166.1">
    <property type="nucleotide sequence ID" value="NZ_RSDW01000001.1"/>
</dbReference>
<gene>
    <name evidence="2" type="ORF">EDE15_0915</name>
</gene>
<dbReference type="EMBL" id="RSDW01000001">
    <property type="protein sequence ID" value="RSL15427.1"/>
    <property type="molecule type" value="Genomic_DNA"/>
</dbReference>
<keyword evidence="3" id="KW-1185">Reference proteome</keyword>
<sequence length="125" mass="13474">MAKLTIGFGVLLALLGIAGFVYTGSAHPTALIPCVIGAFFVFFGVMANTEDSKKRMLWMHISVTVALLVFLGTIPADIQTIRLARGDALPHPVSILEKGALSLLCLLYVLACVRSFINARRLRTS</sequence>
<name>A0A428MEY3_9BACT</name>
<protein>
    <recommendedName>
        <fullName evidence="4">Transmembrane protein</fullName>
    </recommendedName>
</protein>
<keyword evidence="1" id="KW-1133">Transmembrane helix</keyword>
<feature type="transmembrane region" description="Helical" evidence="1">
    <location>
        <begin position="29"/>
        <end position="45"/>
    </location>
</feature>
<dbReference type="AlphaFoldDB" id="A0A428MEY3"/>
<evidence type="ECO:0000313" key="2">
    <source>
        <dbReference type="EMBL" id="RSL15427.1"/>
    </source>
</evidence>
<feature type="transmembrane region" description="Helical" evidence="1">
    <location>
        <begin position="98"/>
        <end position="117"/>
    </location>
</feature>
<comment type="caution">
    <text evidence="2">The sequence shown here is derived from an EMBL/GenBank/DDBJ whole genome shotgun (WGS) entry which is preliminary data.</text>
</comment>
<evidence type="ECO:0000256" key="1">
    <source>
        <dbReference type="SAM" id="Phobius"/>
    </source>
</evidence>
<proteinExistence type="predicted"/>
<dbReference type="Proteomes" id="UP000269669">
    <property type="component" value="Unassembled WGS sequence"/>
</dbReference>
<keyword evidence="1" id="KW-0812">Transmembrane</keyword>
<evidence type="ECO:0000313" key="3">
    <source>
        <dbReference type="Proteomes" id="UP000269669"/>
    </source>
</evidence>
<keyword evidence="1" id="KW-0472">Membrane</keyword>
<reference evidence="2 3" key="1">
    <citation type="submission" date="2018-12" db="EMBL/GenBank/DDBJ databases">
        <title>Sequencing of bacterial isolates from soil warming experiment in Harvard Forest, Massachusetts, USA.</title>
        <authorList>
            <person name="Deangelis K."/>
        </authorList>
    </citation>
    <scope>NUCLEOTIDE SEQUENCE [LARGE SCALE GENOMIC DNA]</scope>
    <source>
        <strain evidence="2 3">EB153</strain>
    </source>
</reference>
<evidence type="ECO:0008006" key="4">
    <source>
        <dbReference type="Google" id="ProtNLM"/>
    </source>
</evidence>
<organism evidence="2 3">
    <name type="scientific">Edaphobacter aggregans</name>
    <dbReference type="NCBI Taxonomy" id="570835"/>
    <lineage>
        <taxon>Bacteria</taxon>
        <taxon>Pseudomonadati</taxon>
        <taxon>Acidobacteriota</taxon>
        <taxon>Terriglobia</taxon>
        <taxon>Terriglobales</taxon>
        <taxon>Acidobacteriaceae</taxon>
        <taxon>Edaphobacter</taxon>
    </lineage>
</organism>
<dbReference type="OrthoDB" id="5738534at2"/>